<evidence type="ECO:0000259" key="7">
    <source>
        <dbReference type="PROSITE" id="PS50157"/>
    </source>
</evidence>
<evidence type="ECO:0000256" key="3">
    <source>
        <dbReference type="ARBA" id="ARBA00022771"/>
    </source>
</evidence>
<dbReference type="Proteomes" id="UP000886595">
    <property type="component" value="Unassembled WGS sequence"/>
</dbReference>
<keyword evidence="4" id="KW-0862">Zinc</keyword>
<sequence length="217" mass="24619">MDPSIKEDQEMLKIKKRGHQDLELGFTLLPHSTTSSELNLIGSFKTTSSSASHHHQEHLEEPRVFSCNYCQRKFYSSQALGGHQNAHKRERTLAKRGQYYKMSLSSSPPSSAFTFGHGSFSRLASMASLPLHGSVRNRSTLGIQAHSTIHNPFLGRQRESLSDVFRQNIQQRPAIGKMLPEKFHVEVGSSYNSNIMIKNKQEDHNNQFKKIDLTLKL</sequence>
<feature type="domain" description="C2H2-type" evidence="7">
    <location>
        <begin position="65"/>
        <end position="92"/>
    </location>
</feature>
<dbReference type="PANTHER" id="PTHR47287">
    <property type="entry name" value="C2H2 AND C2HC ZINC FINGERS SUPERFAMILY PROTEIN"/>
    <property type="match status" value="1"/>
</dbReference>
<evidence type="ECO:0000313" key="8">
    <source>
        <dbReference type="EMBL" id="KAG2313675.1"/>
    </source>
</evidence>
<dbReference type="AlphaFoldDB" id="A0A8X8AVI9"/>
<keyword evidence="9" id="KW-1185">Reference proteome</keyword>
<evidence type="ECO:0000256" key="6">
    <source>
        <dbReference type="PROSITE-ProRule" id="PRU00042"/>
    </source>
</evidence>
<dbReference type="SUPFAM" id="SSF57667">
    <property type="entry name" value="beta-beta-alpha zinc fingers"/>
    <property type="match status" value="1"/>
</dbReference>
<dbReference type="Gene3D" id="3.30.160.60">
    <property type="entry name" value="Classic Zinc Finger"/>
    <property type="match status" value="1"/>
</dbReference>
<dbReference type="PROSITE" id="PS50157">
    <property type="entry name" value="ZINC_FINGER_C2H2_2"/>
    <property type="match status" value="1"/>
</dbReference>
<organism evidence="8 9">
    <name type="scientific">Brassica carinata</name>
    <name type="common">Ethiopian mustard</name>
    <name type="synonym">Abyssinian cabbage</name>
    <dbReference type="NCBI Taxonomy" id="52824"/>
    <lineage>
        <taxon>Eukaryota</taxon>
        <taxon>Viridiplantae</taxon>
        <taxon>Streptophyta</taxon>
        <taxon>Embryophyta</taxon>
        <taxon>Tracheophyta</taxon>
        <taxon>Spermatophyta</taxon>
        <taxon>Magnoliopsida</taxon>
        <taxon>eudicotyledons</taxon>
        <taxon>Gunneridae</taxon>
        <taxon>Pentapetalae</taxon>
        <taxon>rosids</taxon>
        <taxon>malvids</taxon>
        <taxon>Brassicales</taxon>
        <taxon>Brassicaceae</taxon>
        <taxon>Brassiceae</taxon>
        <taxon>Brassica</taxon>
    </lineage>
</organism>
<keyword evidence="3 6" id="KW-0863">Zinc-finger</keyword>
<gene>
    <name evidence="8" type="ORF">Bca52824_025232</name>
</gene>
<comment type="caution">
    <text evidence="8">The sequence shown here is derived from an EMBL/GenBank/DDBJ whole genome shotgun (WGS) entry which is preliminary data.</text>
</comment>
<dbReference type="InterPro" id="IPR013087">
    <property type="entry name" value="Znf_C2H2_type"/>
</dbReference>
<evidence type="ECO:0000313" key="9">
    <source>
        <dbReference type="Proteomes" id="UP000886595"/>
    </source>
</evidence>
<dbReference type="InterPro" id="IPR036236">
    <property type="entry name" value="Znf_C2H2_sf"/>
</dbReference>
<dbReference type="FunFam" id="3.30.160.60:FF:001366">
    <property type="entry name" value="Zinc finger protein 2"/>
    <property type="match status" value="1"/>
</dbReference>
<evidence type="ECO:0000256" key="2">
    <source>
        <dbReference type="ARBA" id="ARBA00022723"/>
    </source>
</evidence>
<dbReference type="OrthoDB" id="1933825at2759"/>
<keyword evidence="5" id="KW-0539">Nucleus</keyword>
<evidence type="ECO:0000256" key="4">
    <source>
        <dbReference type="ARBA" id="ARBA00022833"/>
    </source>
</evidence>
<proteinExistence type="predicted"/>
<dbReference type="PROSITE" id="PS00028">
    <property type="entry name" value="ZINC_FINGER_C2H2_1"/>
    <property type="match status" value="1"/>
</dbReference>
<accession>A0A8X8AVI9</accession>
<reference evidence="8 9" key="1">
    <citation type="submission" date="2020-02" db="EMBL/GenBank/DDBJ databases">
        <authorList>
            <person name="Ma Q."/>
            <person name="Huang Y."/>
            <person name="Song X."/>
            <person name="Pei D."/>
        </authorList>
    </citation>
    <scope>NUCLEOTIDE SEQUENCE [LARGE SCALE GENOMIC DNA]</scope>
    <source>
        <strain evidence="8">Sxm20200214</strain>
        <tissue evidence="8">Leaf</tissue>
    </source>
</reference>
<protein>
    <recommendedName>
        <fullName evidence="7">C2H2-type domain-containing protein</fullName>
    </recommendedName>
</protein>
<dbReference type="EMBL" id="JAAMPC010000005">
    <property type="protein sequence ID" value="KAG2313675.1"/>
    <property type="molecule type" value="Genomic_DNA"/>
</dbReference>
<dbReference type="PANTHER" id="PTHR47287:SF15">
    <property type="entry name" value="ZINC FINGER PROTEIN 3-LIKE"/>
    <property type="match status" value="1"/>
</dbReference>
<comment type="subcellular location">
    <subcellularLocation>
        <location evidence="1">Nucleus</location>
    </subcellularLocation>
</comment>
<keyword evidence="2" id="KW-0479">Metal-binding</keyword>
<evidence type="ECO:0000256" key="1">
    <source>
        <dbReference type="ARBA" id="ARBA00004123"/>
    </source>
</evidence>
<evidence type="ECO:0000256" key="5">
    <source>
        <dbReference type="ARBA" id="ARBA00023242"/>
    </source>
</evidence>
<dbReference type="GO" id="GO:0009788">
    <property type="term" value="P:negative regulation of abscisic acid-activated signaling pathway"/>
    <property type="evidence" value="ECO:0007669"/>
    <property type="project" value="InterPro"/>
</dbReference>
<dbReference type="GO" id="GO:0008270">
    <property type="term" value="F:zinc ion binding"/>
    <property type="evidence" value="ECO:0007669"/>
    <property type="project" value="UniProtKB-KW"/>
</dbReference>
<dbReference type="GO" id="GO:0005634">
    <property type="term" value="C:nucleus"/>
    <property type="evidence" value="ECO:0007669"/>
    <property type="project" value="UniProtKB-SubCell"/>
</dbReference>
<name>A0A8X8AVI9_BRACI</name>
<dbReference type="InterPro" id="IPR044246">
    <property type="entry name" value="ZFP3-like"/>
</dbReference>